<dbReference type="AlphaFoldDB" id="A0AAN4Z767"/>
<dbReference type="Proteomes" id="UP001328107">
    <property type="component" value="Unassembled WGS sequence"/>
</dbReference>
<protein>
    <submittedName>
        <fullName evidence="3">Uncharacterized protein</fullName>
    </submittedName>
</protein>
<feature type="compositionally biased region" description="Basic and acidic residues" evidence="1">
    <location>
        <begin position="67"/>
        <end position="80"/>
    </location>
</feature>
<reference evidence="4" key="1">
    <citation type="submission" date="2022-10" db="EMBL/GenBank/DDBJ databases">
        <title>Genome assembly of Pristionchus species.</title>
        <authorList>
            <person name="Yoshida K."/>
            <person name="Sommer R.J."/>
        </authorList>
    </citation>
    <scope>NUCLEOTIDE SEQUENCE [LARGE SCALE GENOMIC DNA]</scope>
    <source>
        <strain evidence="4">RS5460</strain>
    </source>
</reference>
<proteinExistence type="predicted"/>
<accession>A0AAN4Z767</accession>
<keyword evidence="2" id="KW-0812">Transmembrane</keyword>
<feature type="non-terminal residue" evidence="3">
    <location>
        <position position="1"/>
    </location>
</feature>
<keyword evidence="2" id="KW-1133">Transmembrane helix</keyword>
<dbReference type="EMBL" id="BTRK01000001">
    <property type="protein sequence ID" value="GMR32592.1"/>
    <property type="molecule type" value="Genomic_DNA"/>
</dbReference>
<gene>
    <name evidence="3" type="ORF">PMAYCL1PPCAC_02787</name>
</gene>
<evidence type="ECO:0000256" key="1">
    <source>
        <dbReference type="SAM" id="MobiDB-lite"/>
    </source>
</evidence>
<sequence length="139" mass="15368">QDSVRSPSSSLHMEWVVLGVLLSCIVLLPLIIYLTYKYTRKPETGLRVGSVESGRGGNRISVISSELDGRTEEAPRRKTIDPPGLLSANGNGSATTRTRRLSASFLHEQSMMDPGPMPKDIAVELERIEAEKKNKKIYD</sequence>
<name>A0AAN4Z767_9BILA</name>
<evidence type="ECO:0000313" key="3">
    <source>
        <dbReference type="EMBL" id="GMR32592.1"/>
    </source>
</evidence>
<evidence type="ECO:0000256" key="2">
    <source>
        <dbReference type="SAM" id="Phobius"/>
    </source>
</evidence>
<keyword evidence="4" id="KW-1185">Reference proteome</keyword>
<feature type="transmembrane region" description="Helical" evidence="2">
    <location>
        <begin position="15"/>
        <end position="36"/>
    </location>
</feature>
<organism evidence="3 4">
    <name type="scientific">Pristionchus mayeri</name>
    <dbReference type="NCBI Taxonomy" id="1317129"/>
    <lineage>
        <taxon>Eukaryota</taxon>
        <taxon>Metazoa</taxon>
        <taxon>Ecdysozoa</taxon>
        <taxon>Nematoda</taxon>
        <taxon>Chromadorea</taxon>
        <taxon>Rhabditida</taxon>
        <taxon>Rhabditina</taxon>
        <taxon>Diplogasteromorpha</taxon>
        <taxon>Diplogasteroidea</taxon>
        <taxon>Neodiplogasteridae</taxon>
        <taxon>Pristionchus</taxon>
    </lineage>
</organism>
<keyword evidence="2" id="KW-0472">Membrane</keyword>
<feature type="region of interest" description="Disordered" evidence="1">
    <location>
        <begin position="59"/>
        <end position="99"/>
    </location>
</feature>
<evidence type="ECO:0000313" key="4">
    <source>
        <dbReference type="Proteomes" id="UP001328107"/>
    </source>
</evidence>
<comment type="caution">
    <text evidence="3">The sequence shown here is derived from an EMBL/GenBank/DDBJ whole genome shotgun (WGS) entry which is preliminary data.</text>
</comment>